<keyword evidence="2" id="KW-1185">Reference proteome</keyword>
<dbReference type="RefSeq" id="WP_146781722.1">
    <property type="nucleotide sequence ID" value="NZ_CP042434.1"/>
</dbReference>
<protein>
    <recommendedName>
        <fullName evidence="3">Porin family protein</fullName>
    </recommendedName>
</protein>
<dbReference type="KEGG" id="agi:FSB73_10700"/>
<dbReference type="OrthoDB" id="641813at2"/>
<name>A0A5B8VPA5_9BACT</name>
<dbReference type="EMBL" id="CP042434">
    <property type="protein sequence ID" value="QEC72068.1"/>
    <property type="molecule type" value="Genomic_DNA"/>
</dbReference>
<evidence type="ECO:0008006" key="3">
    <source>
        <dbReference type="Google" id="ProtNLM"/>
    </source>
</evidence>
<proteinExistence type="predicted"/>
<dbReference type="AlphaFoldDB" id="A0A5B8VPA5"/>
<organism evidence="1 2">
    <name type="scientific">Arachidicoccus ginsenosidivorans</name>
    <dbReference type="NCBI Taxonomy" id="496057"/>
    <lineage>
        <taxon>Bacteria</taxon>
        <taxon>Pseudomonadati</taxon>
        <taxon>Bacteroidota</taxon>
        <taxon>Chitinophagia</taxon>
        <taxon>Chitinophagales</taxon>
        <taxon>Chitinophagaceae</taxon>
        <taxon>Arachidicoccus</taxon>
    </lineage>
</organism>
<accession>A0A5B8VPA5</accession>
<evidence type="ECO:0000313" key="1">
    <source>
        <dbReference type="EMBL" id="QEC72068.1"/>
    </source>
</evidence>
<reference evidence="1 2" key="1">
    <citation type="journal article" date="2017" name="Int. J. Syst. Evol. Microbiol.">
        <title>Arachidicoccus ginsenosidivorans sp. nov., with ginsenoside-converting activity isolated from ginseng cultivating soil.</title>
        <authorList>
            <person name="Siddiqi M.Z."/>
            <person name="Aslam Z."/>
            <person name="Im W.T."/>
        </authorList>
    </citation>
    <scope>NUCLEOTIDE SEQUENCE [LARGE SCALE GENOMIC DNA]</scope>
    <source>
        <strain evidence="1 2">Gsoil 809</strain>
    </source>
</reference>
<gene>
    <name evidence="1" type="ORF">FSB73_10700</name>
</gene>
<sequence>MMKKIPILLTLTCLVYTGLKAQSHFDLQRRSELSIGLEGALPMNGWDLYAKNTKSASFGAGLSLKYVYNINDMLATTTQIGGLHFFAHNLDGTKVNSDQFFLKAGIRLKTGIIYFEPACGISSLSGNVPDKINGGFGASSITPFTYAMAIGAFVGKSFDVSLRYEAMTKEATVGYMGLRIAYKIPLGEVQ</sequence>
<dbReference type="Proteomes" id="UP000321291">
    <property type="component" value="Chromosome"/>
</dbReference>
<evidence type="ECO:0000313" key="2">
    <source>
        <dbReference type="Proteomes" id="UP000321291"/>
    </source>
</evidence>